<keyword evidence="5" id="KW-1185">Reference proteome</keyword>
<evidence type="ECO:0000259" key="3">
    <source>
        <dbReference type="Pfam" id="PF01648"/>
    </source>
</evidence>
<evidence type="ECO:0000256" key="1">
    <source>
        <dbReference type="ARBA" id="ARBA00010990"/>
    </source>
</evidence>
<dbReference type="PANTHER" id="PTHR12215">
    <property type="entry name" value="PHOSPHOPANTETHEINE TRANSFERASE"/>
    <property type="match status" value="1"/>
</dbReference>
<dbReference type="AlphaFoldDB" id="A0A7X2P6C2"/>
<protein>
    <submittedName>
        <fullName evidence="4">4'-phosphopantetheinyl transferase superfamily protein</fullName>
    </submittedName>
</protein>
<evidence type="ECO:0000313" key="5">
    <source>
        <dbReference type="Proteomes" id="UP000466864"/>
    </source>
</evidence>
<name>A0A7X2P6C2_9FIRM</name>
<comment type="caution">
    <text evidence="4">The sequence shown here is derived from an EMBL/GenBank/DDBJ whole genome shotgun (WGS) entry which is preliminary data.</text>
</comment>
<dbReference type="InterPro" id="IPR037143">
    <property type="entry name" value="4-PPantetheinyl_Trfase_dom_sf"/>
</dbReference>
<proteinExistence type="inferred from homology"/>
<dbReference type="Pfam" id="PF01648">
    <property type="entry name" value="ACPS"/>
    <property type="match status" value="1"/>
</dbReference>
<dbReference type="InterPro" id="IPR008278">
    <property type="entry name" value="4-PPantetheinyl_Trfase_dom"/>
</dbReference>
<dbReference type="GO" id="GO:0000287">
    <property type="term" value="F:magnesium ion binding"/>
    <property type="evidence" value="ECO:0007669"/>
    <property type="project" value="InterPro"/>
</dbReference>
<dbReference type="PANTHER" id="PTHR12215:SF10">
    <property type="entry name" value="L-AMINOADIPATE-SEMIALDEHYDE DEHYDROGENASE-PHOSPHOPANTETHEINYL TRANSFERASE"/>
    <property type="match status" value="1"/>
</dbReference>
<dbReference type="InterPro" id="IPR050559">
    <property type="entry name" value="P-Pant_transferase_sf"/>
</dbReference>
<dbReference type="EMBL" id="VUMV01000001">
    <property type="protein sequence ID" value="MST81019.1"/>
    <property type="molecule type" value="Genomic_DNA"/>
</dbReference>
<gene>
    <name evidence="4" type="ORF">FYJ60_01530</name>
</gene>
<dbReference type="RefSeq" id="WP_154456824.1">
    <property type="nucleotide sequence ID" value="NZ_VUMV01000001.1"/>
</dbReference>
<dbReference type="Gene3D" id="3.90.470.20">
    <property type="entry name" value="4'-phosphopantetheinyl transferase domain"/>
    <property type="match status" value="2"/>
</dbReference>
<dbReference type="SUPFAM" id="SSF56214">
    <property type="entry name" value="4'-phosphopantetheinyl transferase"/>
    <property type="match status" value="1"/>
</dbReference>
<keyword evidence="2 4" id="KW-0808">Transferase</keyword>
<dbReference type="GO" id="GO:0019878">
    <property type="term" value="P:lysine biosynthetic process via aminoadipic acid"/>
    <property type="evidence" value="ECO:0007669"/>
    <property type="project" value="TreeGrafter"/>
</dbReference>
<comment type="similarity">
    <text evidence="1">Belongs to the P-Pant transferase superfamily. Gsp/Sfp/HetI/AcpT family.</text>
</comment>
<dbReference type="GO" id="GO:0005829">
    <property type="term" value="C:cytosol"/>
    <property type="evidence" value="ECO:0007669"/>
    <property type="project" value="TreeGrafter"/>
</dbReference>
<evidence type="ECO:0000256" key="2">
    <source>
        <dbReference type="ARBA" id="ARBA00022679"/>
    </source>
</evidence>
<sequence>MHQISIYSFRMDGKKSKDDVFRQAVERYCRKNGFGSPEDSAWEVLKTEKGKPFFVNQPDRYLSVTDSGRTRMIALGGCPVGIDLQLPETRGGGGRTREEQCRFLAGRWFHPEESRWIAGAEEFKEDNTPYTRRIPRPDSAESFGKDGSSGVADRFFQVWTGKEAYVKYTGAGIDENFSRFSVLDPALPAVLSWFIVRAEDRQGREKDALLCVCTEEEAEIWLEPAESCKSEKGH</sequence>
<dbReference type="GO" id="GO:0008897">
    <property type="term" value="F:holo-[acyl-carrier-protein] synthase activity"/>
    <property type="evidence" value="ECO:0007669"/>
    <property type="project" value="InterPro"/>
</dbReference>
<dbReference type="Proteomes" id="UP000466864">
    <property type="component" value="Unassembled WGS sequence"/>
</dbReference>
<reference evidence="4 5" key="1">
    <citation type="submission" date="2019-08" db="EMBL/GenBank/DDBJ databases">
        <title>In-depth cultivation of the pig gut microbiome towards novel bacterial diversity and tailored functional studies.</title>
        <authorList>
            <person name="Wylensek D."/>
            <person name="Hitch T.C.A."/>
            <person name="Clavel T."/>
        </authorList>
    </citation>
    <scope>NUCLEOTIDE SEQUENCE [LARGE SCALE GENOMIC DNA]</scope>
    <source>
        <strain evidence="4 5">Oil+RF-744-WCA-WT-13</strain>
    </source>
</reference>
<feature type="domain" description="4'-phosphopantetheinyl transferase" evidence="3">
    <location>
        <begin position="80"/>
        <end position="186"/>
    </location>
</feature>
<organism evidence="4 5">
    <name type="scientific">Bilifractor porci</name>
    <dbReference type="NCBI Taxonomy" id="2606636"/>
    <lineage>
        <taxon>Bacteria</taxon>
        <taxon>Bacillati</taxon>
        <taxon>Bacillota</taxon>
        <taxon>Clostridia</taxon>
        <taxon>Lachnospirales</taxon>
        <taxon>Lachnospiraceae</taxon>
        <taxon>Bilifractor</taxon>
    </lineage>
</organism>
<accession>A0A7X2P6C2</accession>
<evidence type="ECO:0000313" key="4">
    <source>
        <dbReference type="EMBL" id="MST81019.1"/>
    </source>
</evidence>